<comment type="caution">
    <text evidence="1">The sequence shown here is derived from an EMBL/GenBank/DDBJ whole genome shotgun (WGS) entry which is preliminary data.</text>
</comment>
<dbReference type="InterPro" id="IPR036390">
    <property type="entry name" value="WH_DNA-bd_sf"/>
</dbReference>
<dbReference type="InterPro" id="IPR036388">
    <property type="entry name" value="WH-like_DNA-bd_sf"/>
</dbReference>
<evidence type="ECO:0000313" key="1">
    <source>
        <dbReference type="EMBL" id="KIQ28798.1"/>
    </source>
</evidence>
<sequence>MSALLEDSLSVAILRMLAQEPAGAGVSLPRLGKRLGQGASVLMRRLTLMGDAAIGGVRGPGWVRVEQHDDRWVAHLEAPGRAQVQTLPPADENAG</sequence>
<dbReference type="SUPFAM" id="SSF46785">
    <property type="entry name" value="Winged helix' DNA-binding domain"/>
    <property type="match status" value="1"/>
</dbReference>
<evidence type="ECO:0000313" key="2">
    <source>
        <dbReference type="Proteomes" id="UP000032067"/>
    </source>
</evidence>
<accession>A0A0D0LHX5</accession>
<dbReference type="EMBL" id="JXQQ01000047">
    <property type="protein sequence ID" value="KIQ28798.1"/>
    <property type="molecule type" value="Genomic_DNA"/>
</dbReference>
<evidence type="ECO:0008006" key="3">
    <source>
        <dbReference type="Google" id="ProtNLM"/>
    </source>
</evidence>
<gene>
    <name evidence="1" type="ORF">RT97_19910</name>
</gene>
<dbReference type="AlphaFoldDB" id="A0A0D0LHX5"/>
<protein>
    <recommendedName>
        <fullName evidence="3">Transcriptional regulator</fullName>
    </recommendedName>
</protein>
<proteinExistence type="predicted"/>
<name>A0A0D0LHX5_VARPD</name>
<dbReference type="RefSeq" id="WP_042580550.1">
    <property type="nucleotide sequence ID" value="NZ_JXQQ01000047.1"/>
</dbReference>
<reference evidence="1 2" key="1">
    <citation type="submission" date="2014-12" db="EMBL/GenBank/DDBJ databases">
        <title>16Stimator: statistical estimation of ribosomal gene copy numbers from draft genome assemblies.</title>
        <authorList>
            <person name="Perisin M.A."/>
            <person name="Vetter M."/>
            <person name="Gilbert J.A."/>
            <person name="Bergelson J."/>
        </authorList>
    </citation>
    <scope>NUCLEOTIDE SEQUENCE [LARGE SCALE GENOMIC DNA]</scope>
    <source>
        <strain evidence="1 2">MEDvA23</strain>
    </source>
</reference>
<organism evidence="1 2">
    <name type="scientific">Variovorax paradoxus</name>
    <dbReference type="NCBI Taxonomy" id="34073"/>
    <lineage>
        <taxon>Bacteria</taxon>
        <taxon>Pseudomonadati</taxon>
        <taxon>Pseudomonadota</taxon>
        <taxon>Betaproteobacteria</taxon>
        <taxon>Burkholderiales</taxon>
        <taxon>Comamonadaceae</taxon>
        <taxon>Variovorax</taxon>
    </lineage>
</organism>
<dbReference type="Proteomes" id="UP000032067">
    <property type="component" value="Unassembled WGS sequence"/>
</dbReference>
<dbReference type="Gene3D" id="1.10.10.10">
    <property type="entry name" value="Winged helix-like DNA-binding domain superfamily/Winged helix DNA-binding domain"/>
    <property type="match status" value="1"/>
</dbReference>
<dbReference type="OrthoDB" id="9154249at2"/>